<dbReference type="Gene3D" id="3.40.50.150">
    <property type="entry name" value="Vaccinia Virus protein VP39"/>
    <property type="match status" value="1"/>
</dbReference>
<comment type="caution">
    <text evidence="6">The sequence shown here is derived from an EMBL/GenBank/DDBJ whole genome shotgun (WGS) entry which is preliminary data.</text>
</comment>
<dbReference type="Pfam" id="PF21302">
    <property type="entry name" value="Zn_ribbon_RlmA"/>
    <property type="match status" value="1"/>
</dbReference>
<dbReference type="EMBL" id="JACCFI010000001">
    <property type="protein sequence ID" value="NYG19869.1"/>
    <property type="molecule type" value="Genomic_DNA"/>
</dbReference>
<dbReference type="CDD" id="cd02440">
    <property type="entry name" value="AdoMet_MTases"/>
    <property type="match status" value="1"/>
</dbReference>
<dbReference type="AlphaFoldDB" id="A0A852WPI5"/>
<evidence type="ECO:0000256" key="1">
    <source>
        <dbReference type="PIRSR" id="PIRSR018249-1"/>
    </source>
</evidence>
<evidence type="ECO:0000256" key="2">
    <source>
        <dbReference type="PIRSR" id="PIRSR018249-2"/>
    </source>
</evidence>
<reference evidence="6 7" key="1">
    <citation type="submission" date="2020-07" db="EMBL/GenBank/DDBJ databases">
        <title>Sequencing the genomes of 1000 actinobacteria strains.</title>
        <authorList>
            <person name="Klenk H.-P."/>
        </authorList>
    </citation>
    <scope>NUCLEOTIDE SEQUENCE [LARGE SCALE GENOMIC DNA]</scope>
    <source>
        <strain evidence="6 7">DSM 8598</strain>
    </source>
</reference>
<dbReference type="InterPro" id="IPR029063">
    <property type="entry name" value="SAM-dependent_MTases_sf"/>
</dbReference>
<dbReference type="SUPFAM" id="SSF53335">
    <property type="entry name" value="S-adenosyl-L-methionine-dependent methyltransferases"/>
    <property type="match status" value="1"/>
</dbReference>
<dbReference type="InterPro" id="IPR048647">
    <property type="entry name" value="RlmA_N"/>
</dbReference>
<evidence type="ECO:0000259" key="5">
    <source>
        <dbReference type="Pfam" id="PF21302"/>
    </source>
</evidence>
<feature type="domain" description="23S rRNA (guanine(745)-N(1))-methyltransferase N-terminal" evidence="5">
    <location>
        <begin position="9"/>
        <end position="46"/>
    </location>
</feature>
<keyword evidence="6" id="KW-0808">Transferase</keyword>
<feature type="binding site" evidence="2">
    <location>
        <begin position="117"/>
        <end position="118"/>
    </location>
    <ligand>
        <name>S-adenosyl-L-methionine</name>
        <dbReference type="ChEBI" id="CHEBI:59789"/>
    </ligand>
</feature>
<accession>A0A852WPI5</accession>
<dbReference type="GO" id="GO:0032259">
    <property type="term" value="P:methylation"/>
    <property type="evidence" value="ECO:0007669"/>
    <property type="project" value="UniProtKB-KW"/>
</dbReference>
<name>A0A852WPI5_9MICO</name>
<dbReference type="GO" id="GO:0046872">
    <property type="term" value="F:metal ion binding"/>
    <property type="evidence" value="ECO:0007669"/>
    <property type="project" value="UniProtKB-KW"/>
</dbReference>
<evidence type="ECO:0000313" key="6">
    <source>
        <dbReference type="EMBL" id="NYG19869.1"/>
    </source>
</evidence>
<keyword evidence="2" id="KW-0949">S-adenosyl-L-methionine</keyword>
<keyword evidence="1" id="KW-0479">Metal-binding</keyword>
<dbReference type="GO" id="GO:0008168">
    <property type="term" value="F:methyltransferase activity"/>
    <property type="evidence" value="ECO:0007669"/>
    <property type="project" value="UniProtKB-KW"/>
</dbReference>
<keyword evidence="7" id="KW-1185">Reference proteome</keyword>
<feature type="binding site" evidence="1">
    <location>
        <position position="27"/>
    </location>
    <ligand>
        <name>Zn(2+)</name>
        <dbReference type="ChEBI" id="CHEBI:29105"/>
    </ligand>
</feature>
<feature type="domain" description="Methyltransferase" evidence="4">
    <location>
        <begin position="110"/>
        <end position="179"/>
    </location>
</feature>
<gene>
    <name evidence="6" type="ORF">BJY17_000616</name>
</gene>
<protein>
    <submittedName>
        <fullName evidence="6">SAM-dependent methyltransferase</fullName>
    </submittedName>
</protein>
<dbReference type="InterPro" id="IPR016718">
    <property type="entry name" value="rRNA_m1G-MeTrfase_A_prd"/>
</dbReference>
<evidence type="ECO:0000256" key="3">
    <source>
        <dbReference type="SAM" id="MobiDB-lite"/>
    </source>
</evidence>
<proteinExistence type="predicted"/>
<dbReference type="Proteomes" id="UP000549066">
    <property type="component" value="Unassembled WGS sequence"/>
</dbReference>
<dbReference type="InterPro" id="IPR041698">
    <property type="entry name" value="Methyltransf_25"/>
</dbReference>
<feature type="binding site" evidence="2">
    <location>
        <position position="205"/>
    </location>
    <ligand>
        <name>S-adenosyl-L-methionine</name>
        <dbReference type="ChEBI" id="CHEBI:59789"/>
    </ligand>
</feature>
<keyword evidence="1" id="KW-0862">Zinc</keyword>
<organism evidence="6 7">
    <name type="scientific">Agromyces hippuratus</name>
    <dbReference type="NCBI Taxonomy" id="286438"/>
    <lineage>
        <taxon>Bacteria</taxon>
        <taxon>Bacillati</taxon>
        <taxon>Actinomycetota</taxon>
        <taxon>Actinomycetes</taxon>
        <taxon>Micrococcales</taxon>
        <taxon>Microbacteriaceae</taxon>
        <taxon>Agromyces</taxon>
    </lineage>
</organism>
<dbReference type="PIRSF" id="PIRSF018249">
    <property type="entry name" value="MyrA_prd"/>
    <property type="match status" value="1"/>
</dbReference>
<dbReference type="Pfam" id="PF13649">
    <property type="entry name" value="Methyltransf_25"/>
    <property type="match status" value="1"/>
</dbReference>
<feature type="binding site" evidence="2">
    <location>
        <position position="71"/>
    </location>
    <ligand>
        <name>S-adenosyl-L-methionine</name>
        <dbReference type="ChEBI" id="CHEBI:59789"/>
    </ligand>
</feature>
<feature type="binding site" evidence="1">
    <location>
        <position position="31"/>
    </location>
    <ligand>
        <name>Zn(2+)</name>
        <dbReference type="ChEBI" id="CHEBI:29105"/>
    </ligand>
</feature>
<keyword evidence="6" id="KW-0489">Methyltransferase</keyword>
<dbReference type="RefSeq" id="WP_179550083.1">
    <property type="nucleotide sequence ID" value="NZ_JACCFI010000001.1"/>
</dbReference>
<evidence type="ECO:0000259" key="4">
    <source>
        <dbReference type="Pfam" id="PF13649"/>
    </source>
</evidence>
<sequence length="309" mass="32686">MSIDSTWLRCPNCFQDLEPVTDRVLGCSAGHRFDLAKHGSVTLLPPKAPRTAGDDRQMLEARSQLLESGAYAPIVDALAASVRGETDRGEPGAPPSAPSADPSERLGPRIADLGCGTGYYARGLSASVDGASVLLADRSPTAVRMAMRGVPESTGVVLDLWRPLPLRDASADLAINVFAPRNPPEFARIVRTGGLLIVVVPTAEHFLELRRLGAALDVPEGKAELVTAQFTAAGFTPSRTTRVEYPLVTDAATRELLVDMGPAAHHRSHATGAEASGDLSVTVSVDVVTFVRRSPQTQTQTIDPAPTPE</sequence>
<evidence type="ECO:0000313" key="7">
    <source>
        <dbReference type="Proteomes" id="UP000549066"/>
    </source>
</evidence>
<feature type="region of interest" description="Disordered" evidence="3">
    <location>
        <begin position="83"/>
        <end position="108"/>
    </location>
</feature>